<feature type="compositionally biased region" description="Polar residues" evidence="3">
    <location>
        <begin position="327"/>
        <end position="339"/>
    </location>
</feature>
<dbReference type="EMBL" id="CENE01000001">
    <property type="protein sequence ID" value="CEQ38947.1"/>
    <property type="molecule type" value="Genomic_DNA"/>
</dbReference>
<feature type="region of interest" description="Disordered" evidence="3">
    <location>
        <begin position="321"/>
        <end position="374"/>
    </location>
</feature>
<dbReference type="SMART" id="SM00147">
    <property type="entry name" value="RasGEF"/>
    <property type="match status" value="1"/>
</dbReference>
<dbReference type="CDD" id="cd06224">
    <property type="entry name" value="REM"/>
    <property type="match status" value="1"/>
</dbReference>
<organism evidence="6 7">
    <name type="scientific">Sporidiobolus salmonicolor</name>
    <name type="common">Yeast-like fungus</name>
    <name type="synonym">Sporobolomyces salmonicolor</name>
    <dbReference type="NCBI Taxonomy" id="5005"/>
    <lineage>
        <taxon>Eukaryota</taxon>
        <taxon>Fungi</taxon>
        <taxon>Dikarya</taxon>
        <taxon>Basidiomycota</taxon>
        <taxon>Pucciniomycotina</taxon>
        <taxon>Microbotryomycetes</taxon>
        <taxon>Sporidiobolales</taxon>
        <taxon>Sporidiobolaceae</taxon>
        <taxon>Sporobolomyces</taxon>
    </lineage>
</organism>
<dbReference type="Pfam" id="PF00618">
    <property type="entry name" value="RasGEF_N"/>
    <property type="match status" value="1"/>
</dbReference>
<dbReference type="Gene3D" id="1.10.840.10">
    <property type="entry name" value="Ras guanine-nucleotide exchange factors catalytic domain"/>
    <property type="match status" value="1"/>
</dbReference>
<feature type="compositionally biased region" description="Low complexity" evidence="3">
    <location>
        <begin position="1"/>
        <end position="20"/>
    </location>
</feature>
<dbReference type="InterPro" id="IPR001895">
    <property type="entry name" value="RASGEF_cat_dom"/>
</dbReference>
<name>A0A0D6EFZ9_SPOSA</name>
<reference evidence="7" key="1">
    <citation type="submission" date="2015-02" db="EMBL/GenBank/DDBJ databases">
        <authorList>
            <person name="Gon?alves P."/>
        </authorList>
    </citation>
    <scope>NUCLEOTIDE SEQUENCE [LARGE SCALE GENOMIC DNA]</scope>
</reference>
<gene>
    <name evidence="6" type="primary">SPOSA6832_00428</name>
</gene>
<feature type="region of interest" description="Disordered" evidence="3">
    <location>
        <begin position="1"/>
        <end position="38"/>
    </location>
</feature>
<feature type="domain" description="N-terminal Ras-GEF" evidence="5">
    <location>
        <begin position="125"/>
        <end position="250"/>
    </location>
</feature>
<dbReference type="GO" id="GO:0007265">
    <property type="term" value="P:Ras protein signal transduction"/>
    <property type="evidence" value="ECO:0007669"/>
    <property type="project" value="TreeGrafter"/>
</dbReference>
<dbReference type="InterPro" id="IPR008937">
    <property type="entry name" value="Ras-like_GEF"/>
</dbReference>
<accession>A0A0D6EFZ9</accession>
<feature type="region of interest" description="Disordered" evidence="3">
    <location>
        <begin position="533"/>
        <end position="555"/>
    </location>
</feature>
<keyword evidence="1 2" id="KW-0344">Guanine-nucleotide releasing factor</keyword>
<dbReference type="InterPro" id="IPR000651">
    <property type="entry name" value="Ras-like_Gua-exchang_fac_N"/>
</dbReference>
<dbReference type="PROSITE" id="PS50212">
    <property type="entry name" value="RASGEF_NTER"/>
    <property type="match status" value="1"/>
</dbReference>
<evidence type="ECO:0000256" key="3">
    <source>
        <dbReference type="SAM" id="MobiDB-lite"/>
    </source>
</evidence>
<evidence type="ECO:0000259" key="4">
    <source>
        <dbReference type="PROSITE" id="PS50009"/>
    </source>
</evidence>
<dbReference type="PANTHER" id="PTHR23113:SF368">
    <property type="entry name" value="CELL DIVISION CONTROL PROTEIN 25"/>
    <property type="match status" value="1"/>
</dbReference>
<feature type="region of interest" description="Disordered" evidence="3">
    <location>
        <begin position="263"/>
        <end position="301"/>
    </location>
</feature>
<dbReference type="GO" id="GO:0005886">
    <property type="term" value="C:plasma membrane"/>
    <property type="evidence" value="ECO:0007669"/>
    <property type="project" value="TreeGrafter"/>
</dbReference>
<feature type="compositionally biased region" description="Basic and acidic residues" evidence="3">
    <location>
        <begin position="56"/>
        <end position="66"/>
    </location>
</feature>
<dbReference type="PROSITE" id="PS50009">
    <property type="entry name" value="RASGEF_CAT"/>
    <property type="match status" value="1"/>
</dbReference>
<evidence type="ECO:0000313" key="7">
    <source>
        <dbReference type="Proteomes" id="UP000243876"/>
    </source>
</evidence>
<dbReference type="AlphaFoldDB" id="A0A0D6EFZ9"/>
<feature type="domain" description="Ras-GEF" evidence="4">
    <location>
        <begin position="389"/>
        <end position="686"/>
    </location>
</feature>
<dbReference type="OrthoDB" id="28357at2759"/>
<dbReference type="Proteomes" id="UP000243876">
    <property type="component" value="Unassembled WGS sequence"/>
</dbReference>
<dbReference type="GO" id="GO:0005085">
    <property type="term" value="F:guanyl-nucleotide exchange factor activity"/>
    <property type="evidence" value="ECO:0007669"/>
    <property type="project" value="UniProtKB-KW"/>
</dbReference>
<dbReference type="Pfam" id="PF00617">
    <property type="entry name" value="RasGEF"/>
    <property type="match status" value="1"/>
</dbReference>
<proteinExistence type="predicted"/>
<evidence type="ECO:0000313" key="6">
    <source>
        <dbReference type="EMBL" id="CEQ38947.1"/>
    </source>
</evidence>
<feature type="non-terminal residue" evidence="6">
    <location>
        <position position="1"/>
    </location>
</feature>
<feature type="compositionally biased region" description="Basic and acidic residues" evidence="3">
    <location>
        <begin position="533"/>
        <end position="553"/>
    </location>
</feature>
<feature type="compositionally biased region" description="Low complexity" evidence="3">
    <location>
        <begin position="67"/>
        <end position="86"/>
    </location>
</feature>
<evidence type="ECO:0000256" key="1">
    <source>
        <dbReference type="ARBA" id="ARBA00022658"/>
    </source>
</evidence>
<feature type="compositionally biased region" description="Polar residues" evidence="3">
    <location>
        <begin position="349"/>
        <end position="374"/>
    </location>
</feature>
<dbReference type="InterPro" id="IPR023578">
    <property type="entry name" value="Ras_GEF_dom_sf"/>
</dbReference>
<dbReference type="PANTHER" id="PTHR23113">
    <property type="entry name" value="GUANINE NUCLEOTIDE EXCHANGE FACTOR"/>
    <property type="match status" value="1"/>
</dbReference>
<evidence type="ECO:0000259" key="5">
    <source>
        <dbReference type="PROSITE" id="PS50212"/>
    </source>
</evidence>
<dbReference type="SUPFAM" id="SSF48366">
    <property type="entry name" value="Ras GEF"/>
    <property type="match status" value="1"/>
</dbReference>
<protein>
    <submittedName>
        <fullName evidence="6">SPOSA6832_00428-mRNA-1:cds</fullName>
    </submittedName>
</protein>
<dbReference type="Gene3D" id="1.20.870.10">
    <property type="entry name" value="Son of sevenless (SoS) protein Chain: S domain 1"/>
    <property type="match status" value="1"/>
</dbReference>
<keyword evidence="7" id="KW-1185">Reference proteome</keyword>
<evidence type="ECO:0000256" key="2">
    <source>
        <dbReference type="PROSITE-ProRule" id="PRU00168"/>
    </source>
</evidence>
<dbReference type="InterPro" id="IPR036964">
    <property type="entry name" value="RASGEF_cat_dom_sf"/>
</dbReference>
<sequence length="738" mass="80401">MTSKSPVTSAPSSASSSAFADRLHSPSGPQDRLIRSDSLGAGLGLSVVREAPVGRSEGEGEGEAHEGAAPAPELQQQHQLEPLSSPNSAAPTYESEAPTYATTEEREGEGEIDEGQPHQRKSAKTAALDLYFSRDDMIDKFLYAAVTGNDEQYVTLFLITYRRFARPYDVLEKLIERFEFVAGRLKTDPLLSRFAQMKICGVLSTWMQNYPGDFTSPTTFGVVQPFLESLLPRGATWVAHYALDLLPLLASISAQSDPDGAWALPDKPLTEVNLPTSTGDPVRPAPAPRRPSLAPSYDSTSSIAPSTYMQASGMHRAALSVPGSVGTADSSGPHASSLSPRPASEAGTLDTQDSSEQSQSFGGSTASLRSKNPTSSMLVDVSNAIMELREEDIAMQITRLAWKLFSGMTPRDLLRHVLAPRDPANPRVALRDSESNVMRSIAFINVSTALARAAGPRLTLPPVLQYLASWTSTMILVQSKLKMRARIMEKMLLVALALREQENFDSLMGVLAGLNSQPIFRLSETMALVTAKLDGDAGKQPRRSEQPDGDKNKLPKKLRSLNRLMAATKSFSAYRLALANSGMNMIPYLCASLSFPLPRRPARKLIGRDFSSGVHLQDITVVNEIKSDLRDGKVNWSKFSQMGRSAAIVLDCARVAPALPVDRTIEKFIANVPIVDEEVCPVLSPLPEEHPLSRRFRLQRQYALSYAHQPRQSDKPVTTRSRLRTLAKSTFASASNNA</sequence>
<feature type="region of interest" description="Disordered" evidence="3">
    <location>
        <begin position="50"/>
        <end position="121"/>
    </location>
</feature>
<dbReference type="SMART" id="SM00229">
    <property type="entry name" value="RasGEFN"/>
    <property type="match status" value="1"/>
</dbReference>